<evidence type="ECO:0000256" key="4">
    <source>
        <dbReference type="ARBA" id="ARBA00023163"/>
    </source>
</evidence>
<proteinExistence type="inferred from homology"/>
<dbReference type="InterPro" id="IPR040501">
    <property type="entry name" value="TFA2_Winged_2"/>
</dbReference>
<keyword evidence="4 7" id="KW-0804">Transcription</keyword>
<dbReference type="GO" id="GO:0003677">
    <property type="term" value="F:DNA binding"/>
    <property type="evidence" value="ECO:0007669"/>
    <property type="project" value="UniProtKB-UniRule"/>
</dbReference>
<evidence type="ECO:0000256" key="7">
    <source>
        <dbReference type="PIRNR" id="PIRNR016398"/>
    </source>
</evidence>
<protein>
    <recommendedName>
        <fullName evidence="7">Transcription initiation factor IIE subunit beta</fullName>
    </recommendedName>
</protein>
<gene>
    <name evidence="10" type="ORF">RDWZM_008974</name>
</gene>
<dbReference type="Pfam" id="PF18121">
    <property type="entry name" value="TFA2_Winged_2"/>
    <property type="match status" value="1"/>
</dbReference>
<evidence type="ECO:0000259" key="9">
    <source>
        <dbReference type="PROSITE" id="PS51351"/>
    </source>
</evidence>
<sequence length="292" mass="33606">MDPALLRERELFKKRAFDLPVIEKRKEVNESKSSPSNVSGSAPPRKKVKKEPFQTTSSKDFFSSGSFKSSVPAHNFSILAKIVNSMKDRYLNGDSEALSFDELLDETNQLDLSAKQKQWLLTESLPNNPRINLTLDGKYAYKPVFALKDKKSLIRLLDKYDQRGMGSITFDDVKESLPNAEKIVKNMVDNNKIILVTRPVDKKKVLFYNDLSLSFSVDEEFQKAWRSIAVEGMDENKIEEYLKNHGINSMQDVNLKKSTIHTHKRKDSKKRKQNFKKLNNHLGDILQDYSDK</sequence>
<dbReference type="InterPro" id="IPR036388">
    <property type="entry name" value="WH-like_DNA-bd_sf"/>
</dbReference>
<comment type="caution">
    <text evidence="10">The sequence shown here is derived from an EMBL/GenBank/DDBJ whole genome shotgun (WGS) entry which is preliminary data.</text>
</comment>
<evidence type="ECO:0000256" key="6">
    <source>
        <dbReference type="ARBA" id="ARBA00025581"/>
    </source>
</evidence>
<dbReference type="FunFam" id="1.10.10.10:FF:000177">
    <property type="entry name" value="Transcription initiation factor IIE subunit beta"/>
    <property type="match status" value="1"/>
</dbReference>
<feature type="domain" description="TFIIE beta" evidence="9">
    <location>
        <begin position="62"/>
        <end position="148"/>
    </location>
</feature>
<evidence type="ECO:0000256" key="5">
    <source>
        <dbReference type="ARBA" id="ARBA00023242"/>
    </source>
</evidence>
<comment type="subcellular location">
    <subcellularLocation>
        <location evidence="1 7">Nucleus</location>
    </subcellularLocation>
</comment>
<dbReference type="PANTHER" id="PTHR12716:SF8">
    <property type="entry name" value="TRANSCRIPTION INITIATION FACTOR IIE SUBUNIT BETA"/>
    <property type="match status" value="1"/>
</dbReference>
<evidence type="ECO:0000256" key="3">
    <source>
        <dbReference type="ARBA" id="ARBA00023125"/>
    </source>
</evidence>
<accession>A0A9Q0M5I3</accession>
<dbReference type="InterPro" id="IPR003166">
    <property type="entry name" value="TFIIE_bsu_DNA-bd"/>
</dbReference>
<evidence type="ECO:0000313" key="11">
    <source>
        <dbReference type="Proteomes" id="UP001142055"/>
    </source>
</evidence>
<comment type="function">
    <text evidence="6 7">Recruits TFIIH to the initiation complex and stimulates the RNA polymerase II C-terminal domain kinase and DNA-dependent ATPase activities of TFIIH. Both TFIIH and TFIIE are required for promoter clearance by RNA polymerase.</text>
</comment>
<dbReference type="SUPFAM" id="SSF46785">
    <property type="entry name" value="Winged helix' DNA-binding domain"/>
    <property type="match status" value="1"/>
</dbReference>
<organism evidence="10 11">
    <name type="scientific">Blomia tropicalis</name>
    <name type="common">Mite</name>
    <dbReference type="NCBI Taxonomy" id="40697"/>
    <lineage>
        <taxon>Eukaryota</taxon>
        <taxon>Metazoa</taxon>
        <taxon>Ecdysozoa</taxon>
        <taxon>Arthropoda</taxon>
        <taxon>Chelicerata</taxon>
        <taxon>Arachnida</taxon>
        <taxon>Acari</taxon>
        <taxon>Acariformes</taxon>
        <taxon>Sarcoptiformes</taxon>
        <taxon>Astigmata</taxon>
        <taxon>Glycyphagoidea</taxon>
        <taxon>Echimyopodidae</taxon>
        <taxon>Blomia</taxon>
    </lineage>
</organism>
<dbReference type="Gene3D" id="1.10.10.10">
    <property type="entry name" value="Winged helix-like DNA-binding domain superfamily/Winged helix DNA-binding domain"/>
    <property type="match status" value="1"/>
</dbReference>
<dbReference type="GO" id="GO:0005673">
    <property type="term" value="C:transcription factor TFIIE complex"/>
    <property type="evidence" value="ECO:0007669"/>
    <property type="project" value="UniProtKB-UniRule"/>
</dbReference>
<keyword evidence="3 7" id="KW-0238">DNA-binding</keyword>
<dbReference type="CDD" id="cd07977">
    <property type="entry name" value="TFIIE_beta_winged_helix"/>
    <property type="match status" value="1"/>
</dbReference>
<keyword evidence="2 7" id="KW-0805">Transcription regulation</keyword>
<comment type="subunit">
    <text evidence="7">Tetramer of two alpha and two beta chains.</text>
</comment>
<dbReference type="PANTHER" id="PTHR12716">
    <property type="entry name" value="TRANSCRIPTION INITIATION FACTOR IIE, BETA SUBUNIT"/>
    <property type="match status" value="1"/>
</dbReference>
<dbReference type="Pfam" id="PF02186">
    <property type="entry name" value="TFIIE_beta"/>
    <property type="match status" value="1"/>
</dbReference>
<dbReference type="GO" id="GO:0006367">
    <property type="term" value="P:transcription initiation at RNA polymerase II promoter"/>
    <property type="evidence" value="ECO:0007669"/>
    <property type="project" value="UniProtKB-UniRule"/>
</dbReference>
<dbReference type="EMBL" id="JAPWDV010000003">
    <property type="protein sequence ID" value="KAJ6217817.1"/>
    <property type="molecule type" value="Genomic_DNA"/>
</dbReference>
<feature type="region of interest" description="Disordered" evidence="8">
    <location>
        <begin position="25"/>
        <end position="54"/>
    </location>
</feature>
<dbReference type="OMA" id="AFKRRAM"/>
<keyword evidence="5 7" id="KW-0539">Nucleus</keyword>
<dbReference type="InterPro" id="IPR016656">
    <property type="entry name" value="TFIIE-bsu"/>
</dbReference>
<dbReference type="GO" id="GO:0001097">
    <property type="term" value="F:TFIIH-class transcription factor complex binding"/>
    <property type="evidence" value="ECO:0007669"/>
    <property type="project" value="TreeGrafter"/>
</dbReference>
<comment type="similarity">
    <text evidence="7">Belongs to the TFIIE beta subunit family.</text>
</comment>
<evidence type="ECO:0000313" key="10">
    <source>
        <dbReference type="EMBL" id="KAJ6217817.1"/>
    </source>
</evidence>
<evidence type="ECO:0000256" key="8">
    <source>
        <dbReference type="SAM" id="MobiDB-lite"/>
    </source>
</evidence>
<dbReference type="Proteomes" id="UP001142055">
    <property type="component" value="Chromosome 3"/>
</dbReference>
<dbReference type="PIRSF" id="PIRSF016398">
    <property type="entry name" value="TFIIE-beta"/>
    <property type="match status" value="1"/>
</dbReference>
<dbReference type="PROSITE" id="PS51351">
    <property type="entry name" value="TFIIE_BETA_C"/>
    <property type="match status" value="1"/>
</dbReference>
<dbReference type="InterPro" id="IPR036390">
    <property type="entry name" value="WH_DNA-bd_sf"/>
</dbReference>
<dbReference type="AlphaFoldDB" id="A0A9Q0M5I3"/>
<name>A0A9Q0M5I3_BLOTA</name>
<reference evidence="10" key="1">
    <citation type="submission" date="2022-12" db="EMBL/GenBank/DDBJ databases">
        <title>Genome assemblies of Blomia tropicalis.</title>
        <authorList>
            <person name="Cui Y."/>
        </authorList>
    </citation>
    <scope>NUCLEOTIDE SEQUENCE</scope>
    <source>
        <tissue evidence="10">Adult mites</tissue>
    </source>
</reference>
<keyword evidence="11" id="KW-1185">Reference proteome</keyword>
<dbReference type="OrthoDB" id="5323195at2759"/>
<feature type="compositionally biased region" description="Polar residues" evidence="8">
    <location>
        <begin position="31"/>
        <end position="40"/>
    </location>
</feature>
<evidence type="ECO:0000256" key="2">
    <source>
        <dbReference type="ARBA" id="ARBA00023015"/>
    </source>
</evidence>
<evidence type="ECO:0000256" key="1">
    <source>
        <dbReference type="ARBA" id="ARBA00004123"/>
    </source>
</evidence>